<dbReference type="OrthoDB" id="5946233at2759"/>
<dbReference type="InParanoid" id="A0A0C2WWH9"/>
<name>A0A0C2WWH9_AMAMK</name>
<evidence type="ECO:0000313" key="4">
    <source>
        <dbReference type="Proteomes" id="UP000054549"/>
    </source>
</evidence>
<dbReference type="AlphaFoldDB" id="A0A0C2WWH9"/>
<feature type="region of interest" description="Disordered" evidence="1">
    <location>
        <begin position="1"/>
        <end position="30"/>
    </location>
</feature>
<feature type="domain" description="Integrase core" evidence="2">
    <location>
        <begin position="163"/>
        <end position="336"/>
    </location>
</feature>
<dbReference type="Proteomes" id="UP000054549">
    <property type="component" value="Unassembled WGS sequence"/>
</dbReference>
<evidence type="ECO:0000313" key="3">
    <source>
        <dbReference type="EMBL" id="KIL61171.1"/>
    </source>
</evidence>
<accession>A0A0C2WWH9</accession>
<sequence>MGDPEPPECQPVAPLSAPQPRRRANQHKPLPPRLESDHWIVYYWHLGFPDAKIADHTLDHFDRKVFGLSAKSVQRIRGQLDLKGTIKQAATFETLKDIYQVLRARFPTMGARKMVSVIRQDYSIKVSEKLVNDFLRYIEPAAVEARKREQFKRRRFWSAGVMEIWSIDQHDKWGRFGLWWHLGIDPFTGRLAWLRVWWCNRNPRLLIGYYIAAGRVIGGIPLITMSDCGRENNGIANMHTVIRHRLDPTLATSLQHRFCINKNNIKSEAAWAQFRKQWVPGFEDALDFGVNNGLYNPADPLENLVFRWLAIPWLQTEVDQWVRLYNSTTRRANKNKVLPHGIPDIIHAKPERFNAKNFQILVPPVLFDEMQHEWAPLDDPVFQCTPLTFHIQAEIHYTSIGSPAVSKGTFWDIYASLLASFRDTPEDPTLWVAFRLANLGADEEMELMPGFQELRNGDKIVGDAAFIQGDYAAEFDDSDDDLADYAKFSSDDEQ</sequence>
<evidence type="ECO:0000259" key="2">
    <source>
        <dbReference type="Pfam" id="PF24764"/>
    </source>
</evidence>
<organism evidence="3 4">
    <name type="scientific">Amanita muscaria (strain Koide BX008)</name>
    <dbReference type="NCBI Taxonomy" id="946122"/>
    <lineage>
        <taxon>Eukaryota</taxon>
        <taxon>Fungi</taxon>
        <taxon>Dikarya</taxon>
        <taxon>Basidiomycota</taxon>
        <taxon>Agaricomycotina</taxon>
        <taxon>Agaricomycetes</taxon>
        <taxon>Agaricomycetidae</taxon>
        <taxon>Agaricales</taxon>
        <taxon>Pluteineae</taxon>
        <taxon>Amanitaceae</taxon>
        <taxon>Amanita</taxon>
    </lineage>
</organism>
<dbReference type="HOGENOM" id="CLU_038374_0_1_1"/>
<keyword evidence="4" id="KW-1185">Reference proteome</keyword>
<gene>
    <name evidence="3" type="ORF">M378DRAFT_82863</name>
</gene>
<proteinExistence type="predicted"/>
<dbReference type="Pfam" id="PF24764">
    <property type="entry name" value="rva_4"/>
    <property type="match status" value="1"/>
</dbReference>
<dbReference type="InterPro" id="IPR058913">
    <property type="entry name" value="Integrase_dom_put"/>
</dbReference>
<protein>
    <recommendedName>
        <fullName evidence="2">Integrase core domain-containing protein</fullName>
    </recommendedName>
</protein>
<dbReference type="PANTHER" id="PTHR46177:SF1">
    <property type="entry name" value="INTEGRASE CATALYTIC DOMAIN-CONTAINING PROTEIN"/>
    <property type="match status" value="1"/>
</dbReference>
<dbReference type="PANTHER" id="PTHR46177">
    <property type="entry name" value="INTEGRASE CATALYTIC DOMAIN-CONTAINING PROTEIN"/>
    <property type="match status" value="1"/>
</dbReference>
<dbReference type="EMBL" id="KN818288">
    <property type="protein sequence ID" value="KIL61171.1"/>
    <property type="molecule type" value="Genomic_DNA"/>
</dbReference>
<reference evidence="3 4" key="1">
    <citation type="submission" date="2014-04" db="EMBL/GenBank/DDBJ databases">
        <title>Evolutionary Origins and Diversification of the Mycorrhizal Mutualists.</title>
        <authorList>
            <consortium name="DOE Joint Genome Institute"/>
            <consortium name="Mycorrhizal Genomics Consortium"/>
            <person name="Kohler A."/>
            <person name="Kuo A."/>
            <person name="Nagy L.G."/>
            <person name="Floudas D."/>
            <person name="Copeland A."/>
            <person name="Barry K.W."/>
            <person name="Cichocki N."/>
            <person name="Veneault-Fourrey C."/>
            <person name="LaButti K."/>
            <person name="Lindquist E.A."/>
            <person name="Lipzen A."/>
            <person name="Lundell T."/>
            <person name="Morin E."/>
            <person name="Murat C."/>
            <person name="Riley R."/>
            <person name="Ohm R."/>
            <person name="Sun H."/>
            <person name="Tunlid A."/>
            <person name="Henrissat B."/>
            <person name="Grigoriev I.V."/>
            <person name="Hibbett D.S."/>
            <person name="Martin F."/>
        </authorList>
    </citation>
    <scope>NUCLEOTIDE SEQUENCE [LARGE SCALE GENOMIC DNA]</scope>
    <source>
        <strain evidence="3 4">Koide BX008</strain>
    </source>
</reference>
<evidence type="ECO:0000256" key="1">
    <source>
        <dbReference type="SAM" id="MobiDB-lite"/>
    </source>
</evidence>